<dbReference type="InterPro" id="IPR056113">
    <property type="entry name" value="DUF7696"/>
</dbReference>
<feature type="region of interest" description="Disordered" evidence="1">
    <location>
        <begin position="104"/>
        <end position="132"/>
    </location>
</feature>
<dbReference type="HOGENOM" id="CLU_1165091_0_0_4"/>
<reference evidence="2 3" key="1">
    <citation type="journal article" date="2011" name="J. Bacteriol.">
        <title>Complete genome sequence of the plant pathogen Ralstonia solanacearum strain Po82.</title>
        <authorList>
            <person name="Xu J."/>
            <person name="Zheng H.J."/>
            <person name="Liu L."/>
            <person name="Pan Z.C."/>
            <person name="Prior P."/>
            <person name="Tang B."/>
            <person name="Xu J.S."/>
            <person name="Zhang H."/>
            <person name="Tian Q."/>
            <person name="Zhang L.Q."/>
            <person name="Feng J."/>
        </authorList>
    </citation>
    <scope>NUCLEOTIDE SEQUENCE [LARGE SCALE GENOMIC DNA]</scope>
    <source>
        <strain evidence="2 3">Po82</strain>
    </source>
</reference>
<proteinExistence type="predicted"/>
<sequence>MVLAIGAPFEHPPAQPPRRCGSAYRIGSSVRTLRATGTRYVTRHSPGVTAGHDCTAPARPQPARDRLPQKLAGLGFAAVQRNRASERDHRRHALRGTGMEVAPIAPNTSARYANDGRAPRPDRASHPAGGIMTDHTFRDAEIARAIDTELLRRRQQFEGQPAAWSILCEAAHVATLTERARIAFIEHVAADRGADIALRLLLKAEAIRESVVRSLRAALAPEEEQEEQESVERLAVLH</sequence>
<evidence type="ECO:0000313" key="2">
    <source>
        <dbReference type="EMBL" id="AEG68799.1"/>
    </source>
</evidence>
<protein>
    <submittedName>
        <fullName evidence="2">Uncharacterized protein</fullName>
    </submittedName>
</protein>
<dbReference type="PATRIC" id="fig|1031711.3.peg.1463"/>
<name>F6G171_RALS8</name>
<dbReference type="KEGG" id="rsn:RSPO_c01499"/>
<evidence type="ECO:0000313" key="3">
    <source>
        <dbReference type="Proteomes" id="UP000007953"/>
    </source>
</evidence>
<dbReference type="AlphaFoldDB" id="F6G171"/>
<feature type="region of interest" description="Disordered" evidence="1">
    <location>
        <begin position="43"/>
        <end position="63"/>
    </location>
</feature>
<dbReference type="eggNOG" id="ENOG502ZNEU">
    <property type="taxonomic scope" value="Bacteria"/>
</dbReference>
<organism evidence="2 3">
    <name type="scientific">Ralstonia solanacearum (strain Po82)</name>
    <dbReference type="NCBI Taxonomy" id="1031711"/>
    <lineage>
        <taxon>Bacteria</taxon>
        <taxon>Pseudomonadati</taxon>
        <taxon>Pseudomonadota</taxon>
        <taxon>Betaproteobacteria</taxon>
        <taxon>Burkholderiales</taxon>
        <taxon>Burkholderiaceae</taxon>
        <taxon>Ralstonia</taxon>
        <taxon>Ralstonia solanacearum species complex</taxon>
    </lineage>
</organism>
<dbReference type="Pfam" id="PF24751">
    <property type="entry name" value="DUF7696"/>
    <property type="match status" value="1"/>
</dbReference>
<evidence type="ECO:0000256" key="1">
    <source>
        <dbReference type="SAM" id="MobiDB-lite"/>
    </source>
</evidence>
<accession>F6G171</accession>
<dbReference type="Proteomes" id="UP000007953">
    <property type="component" value="Chromosome"/>
</dbReference>
<dbReference type="EMBL" id="CP002819">
    <property type="protein sequence ID" value="AEG68799.1"/>
    <property type="molecule type" value="Genomic_DNA"/>
</dbReference>
<gene>
    <name evidence="2" type="ordered locus">RSPO_c01499</name>
</gene>